<dbReference type="InterPro" id="IPR001789">
    <property type="entry name" value="Sig_transdc_resp-reg_receiver"/>
</dbReference>
<dbReference type="PROSITE" id="PS50110">
    <property type="entry name" value="RESPONSE_REGULATORY"/>
    <property type="match status" value="1"/>
</dbReference>
<dbReference type="AlphaFoldDB" id="A0A928ZVE0"/>
<dbReference type="Gene3D" id="3.40.50.2300">
    <property type="match status" value="1"/>
</dbReference>
<protein>
    <submittedName>
        <fullName evidence="5">Response regulator</fullName>
    </submittedName>
</protein>
<accession>A0A928ZVE0</accession>
<proteinExistence type="predicted"/>
<feature type="domain" description="PAS" evidence="4">
    <location>
        <begin position="132"/>
        <end position="183"/>
    </location>
</feature>
<dbReference type="InterPro" id="IPR052048">
    <property type="entry name" value="ST_Response_Regulator"/>
</dbReference>
<comment type="caution">
    <text evidence="5">The sequence shown here is derived from an EMBL/GenBank/DDBJ whole genome shotgun (WGS) entry which is preliminary data.</text>
</comment>
<evidence type="ECO:0000313" key="6">
    <source>
        <dbReference type="Proteomes" id="UP000615026"/>
    </source>
</evidence>
<keyword evidence="6" id="KW-1185">Reference proteome</keyword>
<dbReference type="EMBL" id="JADEXP010000143">
    <property type="protein sequence ID" value="MBE9068133.1"/>
    <property type="molecule type" value="Genomic_DNA"/>
</dbReference>
<feature type="modified residue" description="4-aspartylphosphate" evidence="1">
    <location>
        <position position="55"/>
    </location>
</feature>
<reference evidence="5" key="1">
    <citation type="submission" date="2020-10" db="EMBL/GenBank/DDBJ databases">
        <authorList>
            <person name="Castelo-Branco R."/>
            <person name="Eusebio N."/>
            <person name="Adriana R."/>
            <person name="Vieira A."/>
            <person name="Brugerolle De Fraissinette N."/>
            <person name="Rezende De Castro R."/>
            <person name="Schneider M.P."/>
            <person name="Vasconcelos V."/>
            <person name="Leao P.N."/>
        </authorList>
    </citation>
    <scope>NUCLEOTIDE SEQUENCE</scope>
    <source>
        <strain evidence="5">LEGE 11479</strain>
    </source>
</reference>
<evidence type="ECO:0000256" key="2">
    <source>
        <dbReference type="SAM" id="MobiDB-lite"/>
    </source>
</evidence>
<dbReference type="SUPFAM" id="SSF52172">
    <property type="entry name" value="CheY-like"/>
    <property type="match status" value="1"/>
</dbReference>
<evidence type="ECO:0000259" key="3">
    <source>
        <dbReference type="PROSITE" id="PS50110"/>
    </source>
</evidence>
<dbReference type="PROSITE" id="PS50112">
    <property type="entry name" value="PAS"/>
    <property type="match status" value="1"/>
</dbReference>
<dbReference type="InterPro" id="IPR035965">
    <property type="entry name" value="PAS-like_dom_sf"/>
</dbReference>
<organism evidence="5 6">
    <name type="scientific">Leptolyngbya cf. ectocarpi LEGE 11479</name>
    <dbReference type="NCBI Taxonomy" id="1828722"/>
    <lineage>
        <taxon>Bacteria</taxon>
        <taxon>Bacillati</taxon>
        <taxon>Cyanobacteriota</taxon>
        <taxon>Cyanophyceae</taxon>
        <taxon>Leptolyngbyales</taxon>
        <taxon>Leptolyngbyaceae</taxon>
        <taxon>Leptolyngbya group</taxon>
        <taxon>Leptolyngbya</taxon>
    </lineage>
</organism>
<feature type="domain" description="Response regulatory" evidence="3">
    <location>
        <begin position="5"/>
        <end position="120"/>
    </location>
</feature>
<keyword evidence="1" id="KW-0597">Phosphoprotein</keyword>
<dbReference type="Pfam" id="PF00072">
    <property type="entry name" value="Response_reg"/>
    <property type="match status" value="1"/>
</dbReference>
<dbReference type="SMART" id="SM00448">
    <property type="entry name" value="REC"/>
    <property type="match status" value="1"/>
</dbReference>
<dbReference type="PANTHER" id="PTHR43228">
    <property type="entry name" value="TWO-COMPONENT RESPONSE REGULATOR"/>
    <property type="match status" value="1"/>
</dbReference>
<evidence type="ECO:0000259" key="4">
    <source>
        <dbReference type="PROSITE" id="PS50112"/>
    </source>
</evidence>
<feature type="compositionally biased region" description="Polar residues" evidence="2">
    <location>
        <begin position="291"/>
        <end position="300"/>
    </location>
</feature>
<dbReference type="GO" id="GO:0000160">
    <property type="term" value="P:phosphorelay signal transduction system"/>
    <property type="evidence" value="ECO:0007669"/>
    <property type="project" value="InterPro"/>
</dbReference>
<dbReference type="PANTHER" id="PTHR43228:SF6">
    <property type="entry name" value="RESPONSE REGULATOR RECEIVER"/>
    <property type="match status" value="1"/>
</dbReference>
<dbReference type="InterPro" id="IPR000014">
    <property type="entry name" value="PAS"/>
</dbReference>
<dbReference type="SUPFAM" id="SSF55785">
    <property type="entry name" value="PYP-like sensor domain (PAS domain)"/>
    <property type="match status" value="1"/>
</dbReference>
<dbReference type="Gene3D" id="3.30.450.20">
    <property type="entry name" value="PAS domain"/>
    <property type="match status" value="1"/>
</dbReference>
<dbReference type="CDD" id="cd17534">
    <property type="entry name" value="REC_DC-like"/>
    <property type="match status" value="1"/>
</dbReference>
<dbReference type="SMART" id="SM00091">
    <property type="entry name" value="PAS"/>
    <property type="match status" value="1"/>
</dbReference>
<dbReference type="RefSeq" id="WP_193994083.1">
    <property type="nucleotide sequence ID" value="NZ_JADEXP010000143.1"/>
</dbReference>
<feature type="region of interest" description="Disordered" evidence="2">
    <location>
        <begin position="275"/>
        <end position="302"/>
    </location>
</feature>
<dbReference type="Proteomes" id="UP000615026">
    <property type="component" value="Unassembled WGS sequence"/>
</dbReference>
<gene>
    <name evidence="5" type="ORF">IQ260_15885</name>
</gene>
<dbReference type="CDD" id="cd00130">
    <property type="entry name" value="PAS"/>
    <property type="match status" value="1"/>
</dbReference>
<dbReference type="InterPro" id="IPR011006">
    <property type="entry name" value="CheY-like_superfamily"/>
</dbReference>
<sequence length="492" mass="54805">MSASKVMVVEDESIISLHLKTTLLRLGYSVSGVAASGDAALRKIKVSRPDLILMDIHLKGDMTGIEVSEKIKSDFQIPIIYLTANADSLTFQEAKQTDPYSYIIKPFEEKELGIAIEIALHQHQKEQTTRSTEAWYTFAFKALQAAVIATDPDGYVVFMNAYAEMITGWTFTDAFNRPIAEIFKFKEKHQRSSDVEQNIGPILMDLLNGKSFVPLPEGIQLLPRPGTAIPLTGTLPASETLIPIEGNAATIKDSIGDILGNIFIFRRLQASLPYRSHGQPPAPAQQRVIHQANSQGSSQTTDEEADDIALIQAFIQAFIQGESILLSTPRLIAEAHAGSTTLTAKSEGIIVNVKSIDNNKLTAAVKRDSPYWEMICQVFINFSFFPVGQRTNGTCYFQYRAIPEQCQVYCTTAMNLWDAWRGRGDRDGCDRTNKSVRTSPQPPRSNILVLRRGSWYHIQRMAFNEGRLHVRTIGGEIFIQPEESLIWGAHIL</sequence>
<evidence type="ECO:0000313" key="5">
    <source>
        <dbReference type="EMBL" id="MBE9068133.1"/>
    </source>
</evidence>
<evidence type="ECO:0000256" key="1">
    <source>
        <dbReference type="PROSITE-ProRule" id="PRU00169"/>
    </source>
</evidence>
<name>A0A928ZVE0_LEPEC</name>